<evidence type="ECO:0000313" key="3">
    <source>
        <dbReference type="EMBL" id="TCU91852.1"/>
    </source>
</evidence>
<feature type="domain" description="HTH cro/C1-type" evidence="2">
    <location>
        <begin position="32"/>
        <end position="86"/>
    </location>
</feature>
<accession>A0A4R3ULW8</accession>
<dbReference type="Proteomes" id="UP000295110">
    <property type="component" value="Unassembled WGS sequence"/>
</dbReference>
<sequence>MLGSGRRGRNDLRGHRGHAGPRRRMRRMTATLAALRKSRRVSQLELSLRTGVSQRHLSCIETGRSRAGRETLLALLDALGATLEERNQALLAAGYAPAHAERALDAPEMAPVRAALAQLLHAHDPTPALVLDGDYNVVMANAGLARLLALLGLPAEAMLGRPLNLLRAVFAPGGLRALCVNEAELCGELWARASREAEHLPRLRALLDELGAMLQPWGAVEPGGLPVLALRLRAADGRVLSFFSAFTSFGTPLDITLASLKVEHLFPADEATRAALA</sequence>
<keyword evidence="4" id="KW-1185">Reference proteome</keyword>
<dbReference type="InterPro" id="IPR041413">
    <property type="entry name" value="MLTR_LBD"/>
</dbReference>
<gene>
    <name evidence="3" type="ORF">EV671_102420</name>
</gene>
<evidence type="ECO:0000313" key="4">
    <source>
        <dbReference type="Proteomes" id="UP000295110"/>
    </source>
</evidence>
<evidence type="ECO:0000256" key="1">
    <source>
        <dbReference type="SAM" id="MobiDB-lite"/>
    </source>
</evidence>
<dbReference type="Pfam" id="PF01381">
    <property type="entry name" value="HTH_3"/>
    <property type="match status" value="1"/>
</dbReference>
<dbReference type="SUPFAM" id="SSF47413">
    <property type="entry name" value="lambda repressor-like DNA-binding domains"/>
    <property type="match status" value="1"/>
</dbReference>
<dbReference type="InterPro" id="IPR010982">
    <property type="entry name" value="Lambda_DNA-bd_dom_sf"/>
</dbReference>
<organism evidence="3 4">
    <name type="scientific">Roseateles saccharophilus</name>
    <name type="common">Pseudomonas saccharophila</name>
    <dbReference type="NCBI Taxonomy" id="304"/>
    <lineage>
        <taxon>Bacteria</taxon>
        <taxon>Pseudomonadati</taxon>
        <taxon>Pseudomonadota</taxon>
        <taxon>Betaproteobacteria</taxon>
        <taxon>Burkholderiales</taxon>
        <taxon>Sphaerotilaceae</taxon>
        <taxon>Roseateles</taxon>
    </lineage>
</organism>
<dbReference type="InterPro" id="IPR001387">
    <property type="entry name" value="Cro/C1-type_HTH"/>
</dbReference>
<dbReference type="CDD" id="cd00093">
    <property type="entry name" value="HTH_XRE"/>
    <property type="match status" value="1"/>
</dbReference>
<dbReference type="PANTHER" id="PTHR35010:SF4">
    <property type="entry name" value="BLL5781 PROTEIN"/>
    <property type="match status" value="1"/>
</dbReference>
<comment type="caution">
    <text evidence="3">The sequence shown here is derived from an EMBL/GenBank/DDBJ whole genome shotgun (WGS) entry which is preliminary data.</text>
</comment>
<evidence type="ECO:0000259" key="2">
    <source>
        <dbReference type="PROSITE" id="PS50943"/>
    </source>
</evidence>
<dbReference type="EMBL" id="SMBU01000024">
    <property type="protein sequence ID" value="TCU91852.1"/>
    <property type="molecule type" value="Genomic_DNA"/>
</dbReference>
<dbReference type="Pfam" id="PF17765">
    <property type="entry name" value="MLTR_LBD"/>
    <property type="match status" value="1"/>
</dbReference>
<dbReference type="Gene3D" id="1.10.260.40">
    <property type="entry name" value="lambda repressor-like DNA-binding domains"/>
    <property type="match status" value="1"/>
</dbReference>
<feature type="region of interest" description="Disordered" evidence="1">
    <location>
        <begin position="1"/>
        <end position="26"/>
    </location>
</feature>
<feature type="compositionally biased region" description="Basic residues" evidence="1">
    <location>
        <begin position="15"/>
        <end position="26"/>
    </location>
</feature>
<dbReference type="SMART" id="SM00530">
    <property type="entry name" value="HTH_XRE"/>
    <property type="match status" value="1"/>
</dbReference>
<protein>
    <submittedName>
        <fullName evidence="3">Helix-turn-helix protein</fullName>
    </submittedName>
</protein>
<dbReference type="PANTHER" id="PTHR35010">
    <property type="entry name" value="BLL4672 PROTEIN-RELATED"/>
    <property type="match status" value="1"/>
</dbReference>
<dbReference type="PROSITE" id="PS50943">
    <property type="entry name" value="HTH_CROC1"/>
    <property type="match status" value="1"/>
</dbReference>
<proteinExistence type="predicted"/>
<dbReference type="AlphaFoldDB" id="A0A4R3ULW8"/>
<dbReference type="Gene3D" id="3.30.450.180">
    <property type="match status" value="1"/>
</dbReference>
<dbReference type="GO" id="GO:0003677">
    <property type="term" value="F:DNA binding"/>
    <property type="evidence" value="ECO:0007669"/>
    <property type="project" value="InterPro"/>
</dbReference>
<reference evidence="3 4" key="1">
    <citation type="submission" date="2019-03" db="EMBL/GenBank/DDBJ databases">
        <title>Genomic Encyclopedia of Type Strains, Phase IV (KMG-IV): sequencing the most valuable type-strain genomes for metagenomic binning, comparative biology and taxonomic classification.</title>
        <authorList>
            <person name="Goeker M."/>
        </authorList>
    </citation>
    <scope>NUCLEOTIDE SEQUENCE [LARGE SCALE GENOMIC DNA]</scope>
    <source>
        <strain evidence="3 4">DSM 654</strain>
    </source>
</reference>
<name>A0A4R3ULW8_ROSSA</name>